<feature type="region of interest" description="Disordered" evidence="1">
    <location>
        <begin position="89"/>
        <end position="110"/>
    </location>
</feature>
<evidence type="ECO:0008006" key="5">
    <source>
        <dbReference type="Google" id="ProtNLM"/>
    </source>
</evidence>
<gene>
    <name evidence="3" type="ORF">C6Y14_25710</name>
</gene>
<dbReference type="EMBL" id="PYBJ01000018">
    <property type="protein sequence ID" value="PSM40560.1"/>
    <property type="molecule type" value="Genomic_DNA"/>
</dbReference>
<evidence type="ECO:0000313" key="3">
    <source>
        <dbReference type="EMBL" id="PSM40560.1"/>
    </source>
</evidence>
<dbReference type="Proteomes" id="UP000240429">
    <property type="component" value="Unassembled WGS sequence"/>
</dbReference>
<organism evidence="3 4">
    <name type="scientific">Streptomyces dioscori</name>
    <dbReference type="NCBI Taxonomy" id="2109333"/>
    <lineage>
        <taxon>Bacteria</taxon>
        <taxon>Bacillati</taxon>
        <taxon>Actinomycetota</taxon>
        <taxon>Actinomycetes</taxon>
        <taxon>Kitasatosporales</taxon>
        <taxon>Streptomycetaceae</taxon>
        <taxon>Streptomyces</taxon>
        <taxon>Streptomyces aurantiacus group</taxon>
    </lineage>
</organism>
<comment type="caution">
    <text evidence="3">The sequence shown here is derived from an EMBL/GenBank/DDBJ whole genome shotgun (WGS) entry which is preliminary data.</text>
</comment>
<evidence type="ECO:0000313" key="4">
    <source>
        <dbReference type="Proteomes" id="UP000240429"/>
    </source>
</evidence>
<sequence>MNGSEGGYHGRGGGCGAVRAIRGIWRWRHNPLRRTTDLCEAWLALGALVLILVAAPLVGVLVGGIAGDALQRSVREQRESHHPVVATVIRKSDRTPLDPDPETASGRDSHSRVLARWTAPDGTARRGTAMAALRTPDRGDHFTVWTDGQGRIVGRPLDTATAATHAVLAGFGTAAACAGLVEGTRRLLVWRMVRRRYDRWDQAWSQAGPDWGRTGTGS</sequence>
<dbReference type="PANTHER" id="PTHR42305:SF1">
    <property type="entry name" value="MEMBRANE PROTEIN RV1733C-RELATED"/>
    <property type="match status" value="1"/>
</dbReference>
<dbReference type="PANTHER" id="PTHR42305">
    <property type="entry name" value="MEMBRANE PROTEIN RV1733C-RELATED"/>
    <property type="match status" value="1"/>
</dbReference>
<dbReference type="AlphaFoldDB" id="A0A2P8Q2S9"/>
<accession>A0A2P8Q2S9</accession>
<evidence type="ECO:0000256" key="1">
    <source>
        <dbReference type="SAM" id="MobiDB-lite"/>
    </source>
</evidence>
<keyword evidence="4" id="KW-1185">Reference proteome</keyword>
<keyword evidence="2" id="KW-0472">Membrane</keyword>
<reference evidence="3 4" key="1">
    <citation type="submission" date="2018-03" db="EMBL/GenBank/DDBJ databases">
        <title>Streptomyces dioscori sp. nov., a novel endophytic actinobacterium isolated from bulbil of Dioscorea bulbifera L.</title>
        <authorList>
            <person name="Zhikuan W."/>
        </authorList>
    </citation>
    <scope>NUCLEOTIDE SEQUENCE [LARGE SCALE GENOMIC DNA]</scope>
    <source>
        <strain evidence="3 4">A217</strain>
    </source>
</reference>
<keyword evidence="2" id="KW-0812">Transmembrane</keyword>
<dbReference type="InterPro" id="IPR039708">
    <property type="entry name" value="MT1774/Rv1733c-like"/>
</dbReference>
<dbReference type="OrthoDB" id="4325432at2"/>
<feature type="transmembrane region" description="Helical" evidence="2">
    <location>
        <begin position="41"/>
        <end position="66"/>
    </location>
</feature>
<proteinExistence type="predicted"/>
<evidence type="ECO:0000256" key="2">
    <source>
        <dbReference type="SAM" id="Phobius"/>
    </source>
</evidence>
<keyword evidence="2" id="KW-1133">Transmembrane helix</keyword>
<name>A0A2P8Q2S9_9ACTN</name>
<protein>
    <recommendedName>
        <fullName evidence="5">Integral membrane protein</fullName>
    </recommendedName>
</protein>